<keyword evidence="1" id="KW-0472">Membrane</keyword>
<dbReference type="Proteomes" id="UP000199323">
    <property type="component" value="Unassembled WGS sequence"/>
</dbReference>
<organism evidence="2 3">
    <name type="scientific">Actinacidiphila alni</name>
    <dbReference type="NCBI Taxonomy" id="380248"/>
    <lineage>
        <taxon>Bacteria</taxon>
        <taxon>Bacillati</taxon>
        <taxon>Actinomycetota</taxon>
        <taxon>Actinomycetes</taxon>
        <taxon>Kitasatosporales</taxon>
        <taxon>Streptomycetaceae</taxon>
        <taxon>Actinacidiphila</taxon>
    </lineage>
</organism>
<evidence type="ECO:0000256" key="1">
    <source>
        <dbReference type="SAM" id="Phobius"/>
    </source>
</evidence>
<dbReference type="EMBL" id="FONG01000010">
    <property type="protein sequence ID" value="SFF27285.1"/>
    <property type="molecule type" value="Genomic_DNA"/>
</dbReference>
<accession>A0A1I2HAN9</accession>
<dbReference type="InterPro" id="IPR026467">
    <property type="entry name" value="Ser/Gly_Cys_C_dom"/>
</dbReference>
<evidence type="ECO:0000313" key="2">
    <source>
        <dbReference type="EMBL" id="SFF27285.1"/>
    </source>
</evidence>
<evidence type="ECO:0000313" key="3">
    <source>
        <dbReference type="Proteomes" id="UP000199323"/>
    </source>
</evidence>
<dbReference type="RefSeq" id="WP_177246513.1">
    <property type="nucleotide sequence ID" value="NZ_FONG01000010.1"/>
</dbReference>
<keyword evidence="3" id="KW-1185">Reference proteome</keyword>
<reference evidence="2 3" key="1">
    <citation type="submission" date="2016-10" db="EMBL/GenBank/DDBJ databases">
        <authorList>
            <person name="de Groot N.N."/>
        </authorList>
    </citation>
    <scope>NUCLEOTIDE SEQUENCE [LARGE SCALE GENOMIC DNA]</scope>
    <source>
        <strain evidence="2 3">CGMCC 4.3510</strain>
    </source>
</reference>
<feature type="transmembrane region" description="Helical" evidence="1">
    <location>
        <begin position="150"/>
        <end position="167"/>
    </location>
</feature>
<dbReference type="STRING" id="380248.SAMN05216251_110242"/>
<gene>
    <name evidence="2" type="ORF">SAMN05216251_110242</name>
</gene>
<proteinExistence type="predicted"/>
<feature type="transmembrane region" description="Helical" evidence="1">
    <location>
        <begin position="173"/>
        <end position="194"/>
    </location>
</feature>
<keyword evidence="1" id="KW-0812">Transmembrane</keyword>
<sequence>MWQTALVVSWLAVLGTGIRVGRAWWPVRDGAPRPESAGELDPVEAGFLTGGAARAAQLAMVRMHRRERLVLSGTAGDGALTGSGPDEGPLEAAAAEVLGRSPRRRLSTVVREVADSPAARDLELALAGRGLLRPAEAIARLAAARKAEAVALYVTFFTGVFSIMTSGASQLVWLLFVVPGAVSLWLTMSTTALLDPVTAAGRDELSVLRARVRVATSGPGRTLGPDEELAAAALSGVDSLYDRPLREALDTGTGPTA</sequence>
<dbReference type="NCBIfam" id="TIGR04222">
    <property type="entry name" value="near_uncomplex"/>
    <property type="match status" value="1"/>
</dbReference>
<name>A0A1I2HAN9_9ACTN</name>
<protein>
    <submittedName>
        <fullName evidence="2">TIGR04222 domain-containing protein</fullName>
    </submittedName>
</protein>
<dbReference type="AlphaFoldDB" id="A0A1I2HAN9"/>
<keyword evidence="1" id="KW-1133">Transmembrane helix</keyword>